<gene>
    <name evidence="2" type="ORF">VTJ49DRAFT_3708</name>
</gene>
<protein>
    <recommendedName>
        <fullName evidence="4">Secreted protein</fullName>
    </recommendedName>
</protein>
<dbReference type="EMBL" id="JAZGSY010000029">
    <property type="protein sequence ID" value="KAL1842920.1"/>
    <property type="molecule type" value="Genomic_DNA"/>
</dbReference>
<reference evidence="2 3" key="1">
    <citation type="journal article" date="2024" name="Commun. Biol.">
        <title>Comparative genomic analysis of thermophilic fungi reveals convergent evolutionary adaptations and gene losses.</title>
        <authorList>
            <person name="Steindorff A.S."/>
            <person name="Aguilar-Pontes M.V."/>
            <person name="Robinson A.J."/>
            <person name="Andreopoulos B."/>
            <person name="LaButti K."/>
            <person name="Kuo A."/>
            <person name="Mondo S."/>
            <person name="Riley R."/>
            <person name="Otillar R."/>
            <person name="Haridas S."/>
            <person name="Lipzen A."/>
            <person name="Grimwood J."/>
            <person name="Schmutz J."/>
            <person name="Clum A."/>
            <person name="Reid I.D."/>
            <person name="Moisan M.C."/>
            <person name="Butler G."/>
            <person name="Nguyen T.T.M."/>
            <person name="Dewar K."/>
            <person name="Conant G."/>
            <person name="Drula E."/>
            <person name="Henrissat B."/>
            <person name="Hansel C."/>
            <person name="Singer S."/>
            <person name="Hutchinson M.I."/>
            <person name="de Vries R.P."/>
            <person name="Natvig D.O."/>
            <person name="Powell A.J."/>
            <person name="Tsang A."/>
            <person name="Grigoriev I.V."/>
        </authorList>
    </citation>
    <scope>NUCLEOTIDE SEQUENCE [LARGE SCALE GENOMIC DNA]</scope>
    <source>
        <strain evidence="2 3">CBS 620.91</strain>
    </source>
</reference>
<proteinExistence type="predicted"/>
<evidence type="ECO:0000256" key="1">
    <source>
        <dbReference type="SAM" id="Phobius"/>
    </source>
</evidence>
<dbReference type="Proteomes" id="UP001583172">
    <property type="component" value="Unassembled WGS sequence"/>
</dbReference>
<organism evidence="2 3">
    <name type="scientific">Humicola insolens</name>
    <name type="common">Soft-rot fungus</name>
    <dbReference type="NCBI Taxonomy" id="85995"/>
    <lineage>
        <taxon>Eukaryota</taxon>
        <taxon>Fungi</taxon>
        <taxon>Dikarya</taxon>
        <taxon>Ascomycota</taxon>
        <taxon>Pezizomycotina</taxon>
        <taxon>Sordariomycetes</taxon>
        <taxon>Sordariomycetidae</taxon>
        <taxon>Sordariales</taxon>
        <taxon>Chaetomiaceae</taxon>
        <taxon>Mycothermus</taxon>
    </lineage>
</organism>
<evidence type="ECO:0008006" key="4">
    <source>
        <dbReference type="Google" id="ProtNLM"/>
    </source>
</evidence>
<evidence type="ECO:0000313" key="3">
    <source>
        <dbReference type="Proteomes" id="UP001583172"/>
    </source>
</evidence>
<evidence type="ECO:0000313" key="2">
    <source>
        <dbReference type="EMBL" id="KAL1842920.1"/>
    </source>
</evidence>
<keyword evidence="1" id="KW-1133">Transmembrane helix</keyword>
<comment type="caution">
    <text evidence="2">The sequence shown here is derived from an EMBL/GenBank/DDBJ whole genome shotgun (WGS) entry which is preliminary data.</text>
</comment>
<keyword evidence="1" id="KW-0472">Membrane</keyword>
<accession>A0ABR3VNB9</accession>
<keyword evidence="3" id="KW-1185">Reference proteome</keyword>
<sequence length="164" mass="18880">MSTTTSDDHSRFRLIFLPVFFSLPLSCCVYIWRRLHSDMTTIRPTQESQGRGLYPPFGSAQCFFYTGTSEPRSPVSPGITSASFFFFFFFSRFQRHDLTTVTTRRHNTILEKLRTFRGNLEPTRVVRLRYLGTALLLLTRCCETRHGWGTVSAGFLSSLPSCLR</sequence>
<keyword evidence="1" id="KW-0812">Transmembrane</keyword>
<feature type="transmembrane region" description="Helical" evidence="1">
    <location>
        <begin position="12"/>
        <end position="32"/>
    </location>
</feature>
<name>A0ABR3VNB9_HUMIN</name>